<comment type="caution">
    <text evidence="1">The sequence shown here is derived from an EMBL/GenBank/DDBJ whole genome shotgun (WGS) entry which is preliminary data.</text>
</comment>
<protein>
    <submittedName>
        <fullName evidence="1">Uncharacterized protein</fullName>
    </submittedName>
</protein>
<evidence type="ECO:0000313" key="2">
    <source>
        <dbReference type="Proteomes" id="UP000321424"/>
    </source>
</evidence>
<keyword evidence="2" id="KW-1185">Reference proteome</keyword>
<sequence>MFESCHSAQEVAHIYRGLGFSVSCLYERVSLVATPSLGAVVMPAGLGRKVHQELAAGRRSDAVPIVSYSRPNREWVFLVGPVRGRSLVARTVIQLAEKGIRILESGERVWLPMTDHPTGWYWESRPSGVLVIPSRTTVIAVARQLLQTNPYAVRR</sequence>
<organism evidence="1 2">
    <name type="scientific">Nocardia ninae NBRC 108245</name>
    <dbReference type="NCBI Taxonomy" id="1210091"/>
    <lineage>
        <taxon>Bacteria</taxon>
        <taxon>Bacillati</taxon>
        <taxon>Actinomycetota</taxon>
        <taxon>Actinomycetes</taxon>
        <taxon>Mycobacteriales</taxon>
        <taxon>Nocardiaceae</taxon>
        <taxon>Nocardia</taxon>
    </lineage>
</organism>
<gene>
    <name evidence="1" type="ORF">NN4_79680</name>
</gene>
<dbReference type="Proteomes" id="UP000321424">
    <property type="component" value="Unassembled WGS sequence"/>
</dbReference>
<name>A0A511MS88_9NOCA</name>
<accession>A0A511MS88</accession>
<evidence type="ECO:0000313" key="1">
    <source>
        <dbReference type="EMBL" id="GEM43449.1"/>
    </source>
</evidence>
<reference evidence="1 2" key="1">
    <citation type="submission" date="2019-07" db="EMBL/GenBank/DDBJ databases">
        <title>Whole genome shotgun sequence of Nocardia ninae NBRC 108245.</title>
        <authorList>
            <person name="Hosoyama A."/>
            <person name="Uohara A."/>
            <person name="Ohji S."/>
            <person name="Ichikawa N."/>
        </authorList>
    </citation>
    <scope>NUCLEOTIDE SEQUENCE [LARGE SCALE GENOMIC DNA]</scope>
    <source>
        <strain evidence="1 2">NBRC 108245</strain>
    </source>
</reference>
<dbReference type="EMBL" id="BJXA01000098">
    <property type="protein sequence ID" value="GEM43449.1"/>
    <property type="molecule type" value="Genomic_DNA"/>
</dbReference>
<proteinExistence type="predicted"/>
<dbReference type="AlphaFoldDB" id="A0A511MS88"/>